<dbReference type="InterPro" id="IPR058240">
    <property type="entry name" value="rSAM_sf"/>
</dbReference>
<accession>A0ABY8UIV1</accession>
<feature type="compositionally biased region" description="Polar residues" evidence="8">
    <location>
        <begin position="141"/>
        <end position="159"/>
    </location>
</feature>
<evidence type="ECO:0000256" key="2">
    <source>
        <dbReference type="ARBA" id="ARBA00022485"/>
    </source>
</evidence>
<dbReference type="NCBIfam" id="TIGR01125">
    <property type="entry name" value="30S ribosomal protein S12 methylthiotransferase RimO"/>
    <property type="match status" value="1"/>
</dbReference>
<dbReference type="SMART" id="SM00729">
    <property type="entry name" value="Elp3"/>
    <property type="match status" value="1"/>
</dbReference>
<dbReference type="PANTHER" id="PTHR43837:SF1">
    <property type="entry name" value="RIBOSOMAL PROTEIN US12 METHYLTHIOTRANSFERASE RIMO"/>
    <property type="match status" value="1"/>
</dbReference>
<dbReference type="Proteomes" id="UP001244341">
    <property type="component" value="Chromosome 10b"/>
</dbReference>
<name>A0ABY8UIV1_TETOB</name>
<dbReference type="Pfam" id="PF18693">
    <property type="entry name" value="TRAM_2"/>
    <property type="match status" value="1"/>
</dbReference>
<dbReference type="Gene3D" id="2.40.50.140">
    <property type="entry name" value="Nucleic acid-binding proteins"/>
    <property type="match status" value="1"/>
</dbReference>
<evidence type="ECO:0000256" key="1">
    <source>
        <dbReference type="ARBA" id="ARBA00001966"/>
    </source>
</evidence>
<evidence type="ECO:0000256" key="3">
    <source>
        <dbReference type="ARBA" id="ARBA00022490"/>
    </source>
</evidence>
<keyword evidence="3" id="KW-0963">Cytoplasm</keyword>
<dbReference type="SFLD" id="SFLDS00029">
    <property type="entry name" value="Radical_SAM"/>
    <property type="match status" value="1"/>
</dbReference>
<dbReference type="NCBIfam" id="TIGR00089">
    <property type="entry name" value="MiaB/RimO family radical SAM methylthiotransferase"/>
    <property type="match status" value="1"/>
</dbReference>
<keyword evidence="5" id="KW-0479">Metal-binding</keyword>
<dbReference type="InterPro" id="IPR013848">
    <property type="entry name" value="Methylthiotransferase_N"/>
</dbReference>
<dbReference type="EMBL" id="CP126217">
    <property type="protein sequence ID" value="WIA19548.1"/>
    <property type="molecule type" value="Genomic_DNA"/>
</dbReference>
<feature type="transmembrane region" description="Helical" evidence="9">
    <location>
        <begin position="652"/>
        <end position="672"/>
    </location>
</feature>
<evidence type="ECO:0000313" key="13">
    <source>
        <dbReference type="Proteomes" id="UP001244341"/>
    </source>
</evidence>
<dbReference type="CDD" id="cd01335">
    <property type="entry name" value="Radical_SAM"/>
    <property type="match status" value="1"/>
</dbReference>
<dbReference type="PANTHER" id="PTHR43837">
    <property type="entry name" value="RIBOSOMAL PROTEIN S12 METHYLTHIOTRANSFERASE RIMO"/>
    <property type="match status" value="1"/>
</dbReference>
<keyword evidence="6" id="KW-0408">Iron</keyword>
<dbReference type="InterPro" id="IPR005839">
    <property type="entry name" value="Methylthiotransferase"/>
</dbReference>
<dbReference type="PROSITE" id="PS01278">
    <property type="entry name" value="MTTASE_RADICAL"/>
    <property type="match status" value="1"/>
</dbReference>
<dbReference type="SFLD" id="SFLDG01061">
    <property type="entry name" value="methylthiotransferase"/>
    <property type="match status" value="1"/>
</dbReference>
<feature type="transmembrane region" description="Helical" evidence="9">
    <location>
        <begin position="741"/>
        <end position="762"/>
    </location>
</feature>
<feature type="transmembrane region" description="Helical" evidence="9">
    <location>
        <begin position="573"/>
        <end position="590"/>
    </location>
</feature>
<dbReference type="SUPFAM" id="SSF102114">
    <property type="entry name" value="Radical SAM enzymes"/>
    <property type="match status" value="1"/>
</dbReference>
<evidence type="ECO:0000259" key="11">
    <source>
        <dbReference type="PROSITE" id="PS51918"/>
    </source>
</evidence>
<feature type="transmembrane region" description="Helical" evidence="9">
    <location>
        <begin position="480"/>
        <end position="499"/>
    </location>
</feature>
<evidence type="ECO:0000256" key="5">
    <source>
        <dbReference type="ARBA" id="ARBA00022723"/>
    </source>
</evidence>
<evidence type="ECO:0000256" key="6">
    <source>
        <dbReference type="ARBA" id="ARBA00023004"/>
    </source>
</evidence>
<feature type="region of interest" description="Disordered" evidence="8">
    <location>
        <begin position="140"/>
        <end position="161"/>
    </location>
</feature>
<keyword evidence="9" id="KW-0472">Membrane</keyword>
<sequence>MPVRLAAASPADTETASTSATKKVSLVSLGCPKNLVDGEVLLGDLARAGFSITAEHEEADAILVNTCAFVEDAKAESLEAIVEAAGLNADGKRRQVVVTGCLAQRYGPTLASDLPEADLVMGFQAYGGLPAALAQRLGMPVSSSSSDAGSNEPSSSSRVQVGDATVPFRPEWDRHRLTPRHTAYLRVAEGCNHACTFCAIPGFRGKFRSKAWGAVLEEAERLVASGVVELNLIAEDTNQYGQDRRDGRGLAQLLCELSALPGLRWLRILYAYPSYFNDELVAEIATNPKVCKYIDMPLQHINNLTLLAMNRPPQAHTKALLAKLRDNIPGLALRTTFITGFPGESDEAHRELVDFAREFRFERAGAFAYSEEDGTPAAELPEQVPQRVRQRRRDELVQVQQGISEAFAASLVGQEIDVLVDGENEDGWLFGRTQWDAPDVDPIVFLSEPPASAAAGIAPLQAFSWVLIKGALNSMHTPGVLAFLHLLAAAVVQLVLAAWQVTEPPHMSSKAVKGSLVQATFSGVQVVLVSGYLLHGSVYTLLCWVTVLPLLISYSRAADANMKTMDVTVPQHLRVPLVVACLGLCMEMFADQHLAVLPLLLLCGWGTTQALQHVWQQLKVDATLGHRIMDPEFLYRVRALSDLEDGSSPSTISFMAACLPALPALVLGLACLEGRDLVEHEPSVPTLSVLLFSCLAFASATCLRVMLAYQLQHLSELRGVLTAAAAILAIVLDFMERAHELGWLCLIGVSLAVSGSMMVHVLRWKATKVPELHAL</sequence>
<dbReference type="PROSITE" id="PS51449">
    <property type="entry name" value="MTTASE_N"/>
    <property type="match status" value="1"/>
</dbReference>
<dbReference type="Pfam" id="PF00919">
    <property type="entry name" value="UPF0004"/>
    <property type="match status" value="1"/>
</dbReference>
<dbReference type="InterPro" id="IPR038135">
    <property type="entry name" value="Methylthiotransferase_N_sf"/>
</dbReference>
<feature type="transmembrane region" description="Helical" evidence="9">
    <location>
        <begin position="717"/>
        <end position="734"/>
    </location>
</feature>
<evidence type="ECO:0000313" key="12">
    <source>
        <dbReference type="EMBL" id="WIA19548.1"/>
    </source>
</evidence>
<dbReference type="Pfam" id="PF04055">
    <property type="entry name" value="Radical_SAM"/>
    <property type="match status" value="1"/>
</dbReference>
<keyword evidence="7" id="KW-0411">Iron-sulfur</keyword>
<feature type="domain" description="MTTase N-terminal" evidence="10">
    <location>
        <begin position="22"/>
        <end position="138"/>
    </location>
</feature>
<proteinExistence type="inferred from homology"/>
<evidence type="ECO:0000256" key="9">
    <source>
        <dbReference type="SAM" id="Phobius"/>
    </source>
</evidence>
<gene>
    <name evidence="12" type="ORF">OEZ85_004157</name>
</gene>
<evidence type="ECO:0000256" key="7">
    <source>
        <dbReference type="ARBA" id="ARBA00023014"/>
    </source>
</evidence>
<evidence type="ECO:0000256" key="8">
    <source>
        <dbReference type="SAM" id="MobiDB-lite"/>
    </source>
</evidence>
<dbReference type="InterPro" id="IPR005840">
    <property type="entry name" value="Ribosomal_uS12_MeSTrfase_RimO"/>
</dbReference>
<feature type="transmembrane region" description="Helical" evidence="9">
    <location>
        <begin position="684"/>
        <end position="711"/>
    </location>
</feature>
<evidence type="ECO:0000259" key="10">
    <source>
        <dbReference type="PROSITE" id="PS51449"/>
    </source>
</evidence>
<evidence type="ECO:0000256" key="4">
    <source>
        <dbReference type="ARBA" id="ARBA00022691"/>
    </source>
</evidence>
<organism evidence="12 13">
    <name type="scientific">Tetradesmus obliquus</name>
    <name type="common">Green alga</name>
    <name type="synonym">Acutodesmus obliquus</name>
    <dbReference type="NCBI Taxonomy" id="3088"/>
    <lineage>
        <taxon>Eukaryota</taxon>
        <taxon>Viridiplantae</taxon>
        <taxon>Chlorophyta</taxon>
        <taxon>core chlorophytes</taxon>
        <taxon>Chlorophyceae</taxon>
        <taxon>CS clade</taxon>
        <taxon>Sphaeropleales</taxon>
        <taxon>Scenedesmaceae</taxon>
        <taxon>Tetradesmus</taxon>
    </lineage>
</organism>
<dbReference type="InterPro" id="IPR002792">
    <property type="entry name" value="TRAM_dom"/>
</dbReference>
<dbReference type="InterPro" id="IPR012340">
    <property type="entry name" value="NA-bd_OB-fold"/>
</dbReference>
<feature type="transmembrane region" description="Helical" evidence="9">
    <location>
        <begin position="451"/>
        <end position="468"/>
    </location>
</feature>
<dbReference type="InterPro" id="IPR007197">
    <property type="entry name" value="rSAM"/>
</dbReference>
<protein>
    <recommendedName>
        <fullName evidence="14">Ribosomal protein S12 methylthiotransferase RimO</fullName>
    </recommendedName>
</protein>
<feature type="transmembrane region" description="Helical" evidence="9">
    <location>
        <begin position="532"/>
        <end position="552"/>
    </location>
</feature>
<keyword evidence="9" id="KW-0812">Transmembrane</keyword>
<dbReference type="SFLD" id="SFLDF00274">
    <property type="entry name" value="ribosomal_protein_S12_methylth"/>
    <property type="match status" value="1"/>
</dbReference>
<dbReference type="PROSITE" id="PS51918">
    <property type="entry name" value="RADICAL_SAM"/>
    <property type="match status" value="1"/>
</dbReference>
<dbReference type="SFLD" id="SFLDG01082">
    <property type="entry name" value="B12-binding_domain_containing"/>
    <property type="match status" value="1"/>
</dbReference>
<keyword evidence="4" id="KW-0949">S-adenosyl-L-methionine</keyword>
<dbReference type="InterPro" id="IPR023404">
    <property type="entry name" value="rSAM_horseshoe"/>
</dbReference>
<keyword evidence="13" id="KW-1185">Reference proteome</keyword>
<reference evidence="12 13" key="1">
    <citation type="submission" date="2023-05" db="EMBL/GenBank/DDBJ databases">
        <title>A 100% complete, gapless, phased diploid assembly of the Scenedesmus obliquus UTEX 3031 genome.</title>
        <authorList>
            <person name="Biondi T.C."/>
            <person name="Hanschen E.R."/>
            <person name="Kwon T."/>
            <person name="Eng W."/>
            <person name="Kruse C.P.S."/>
            <person name="Koehler S.I."/>
            <person name="Kunde Y."/>
            <person name="Gleasner C.D."/>
            <person name="You Mak K.T."/>
            <person name="Polle J."/>
            <person name="Hovde B.T."/>
            <person name="Starkenburg S.R."/>
        </authorList>
    </citation>
    <scope>NUCLEOTIDE SEQUENCE [LARGE SCALE GENOMIC DNA]</scope>
    <source>
        <strain evidence="12 13">DOE0152z</strain>
    </source>
</reference>
<dbReference type="Gene3D" id="3.40.50.12160">
    <property type="entry name" value="Methylthiotransferase, N-terminal domain"/>
    <property type="match status" value="1"/>
</dbReference>
<keyword evidence="2" id="KW-0004">4Fe-4S</keyword>
<dbReference type="Gene3D" id="3.80.30.20">
    <property type="entry name" value="tm_1862 like domain"/>
    <property type="match status" value="1"/>
</dbReference>
<feature type="domain" description="Radical SAM core" evidence="11">
    <location>
        <begin position="177"/>
        <end position="406"/>
    </location>
</feature>
<dbReference type="InterPro" id="IPR006638">
    <property type="entry name" value="Elp3/MiaA/NifB-like_rSAM"/>
</dbReference>
<comment type="cofactor">
    <cofactor evidence="1">
        <name>[4Fe-4S] cluster</name>
        <dbReference type="ChEBI" id="CHEBI:49883"/>
    </cofactor>
</comment>
<dbReference type="HAMAP" id="MF_01865">
    <property type="entry name" value="MTTase_RimO"/>
    <property type="match status" value="1"/>
</dbReference>
<evidence type="ECO:0008006" key="14">
    <source>
        <dbReference type="Google" id="ProtNLM"/>
    </source>
</evidence>
<keyword evidence="9" id="KW-1133">Transmembrane helix</keyword>
<dbReference type="InterPro" id="IPR020612">
    <property type="entry name" value="Methylthiotransferase_CS"/>
</dbReference>